<proteinExistence type="evidence at transcript level"/>
<protein>
    <submittedName>
        <fullName evidence="1">Uncharacterized protein</fullName>
    </submittedName>
</protein>
<dbReference type="AlphaFoldDB" id="D5KY00"/>
<name>D5KY00_9TREE</name>
<organism evidence="1">
    <name type="scientific">Tremella fuciformis</name>
    <dbReference type="NCBI Taxonomy" id="64657"/>
    <lineage>
        <taxon>Eukaryota</taxon>
        <taxon>Fungi</taxon>
        <taxon>Dikarya</taxon>
        <taxon>Basidiomycota</taxon>
        <taxon>Agaricomycotina</taxon>
        <taxon>Tremellomycetes</taxon>
        <taxon>Tremellales</taxon>
        <taxon>Tremellaceae</taxon>
        <taxon>Tremella</taxon>
    </lineage>
</organism>
<accession>D5KY00</accession>
<dbReference type="EMBL" id="GU723600">
    <property type="protein sequence ID" value="ADE10045.1"/>
    <property type="molecule type" value="mRNA"/>
</dbReference>
<reference evidence="1" key="1">
    <citation type="submission" date="2010-02" db="EMBL/GenBank/DDBJ databases">
        <authorList>
            <person name="Xie B."/>
            <person name="Huang X."/>
            <person name="Deng Y."/>
        </authorList>
    </citation>
    <scope>NUCLEOTIDE SEQUENCE</scope>
</reference>
<evidence type="ECO:0000313" key="1">
    <source>
        <dbReference type="EMBL" id="ADE10045.1"/>
    </source>
</evidence>
<sequence>MSGATTIASTKRASRCRRRSTATRLVVFLEHSELPTVRAAHRADDITVRHGRDQTAKCIPYRAACPYTQCQYQ</sequence>